<evidence type="ECO:0000313" key="5">
    <source>
        <dbReference type="Proteomes" id="UP001344817"/>
    </source>
</evidence>
<dbReference type="InterPro" id="IPR000979">
    <property type="entry name" value="Phosphodiesterase_MJ0936/Vps29"/>
</dbReference>
<protein>
    <recommendedName>
        <fullName evidence="2">Phosphoesterase</fullName>
        <ecNumber evidence="2">3.1.4.-</ecNumber>
    </recommendedName>
</protein>
<dbReference type="InterPro" id="IPR029052">
    <property type="entry name" value="Metallo-depent_PP-like"/>
</dbReference>
<accession>A0ABU7MLI2</accession>
<dbReference type="RefSeq" id="WP_330500789.1">
    <property type="nucleotide sequence ID" value="NZ_JAZDWZ010000006.1"/>
</dbReference>
<evidence type="ECO:0000313" key="4">
    <source>
        <dbReference type="EMBL" id="MEE3928377.1"/>
    </source>
</evidence>
<comment type="cofactor">
    <cofactor evidence="2">
        <name>a divalent metal cation</name>
        <dbReference type="ChEBI" id="CHEBI:60240"/>
    </cofactor>
</comment>
<feature type="domain" description="Calcineurin-like phosphoesterase" evidence="3">
    <location>
        <begin position="14"/>
        <end position="157"/>
    </location>
</feature>
<evidence type="ECO:0000256" key="2">
    <source>
        <dbReference type="RuleBase" id="RU362039"/>
    </source>
</evidence>
<organism evidence="4 5">
    <name type="scientific">Mycoplasmopsis ciconiae</name>
    <dbReference type="NCBI Taxonomy" id="561067"/>
    <lineage>
        <taxon>Bacteria</taxon>
        <taxon>Bacillati</taxon>
        <taxon>Mycoplasmatota</taxon>
        <taxon>Mycoplasmoidales</taxon>
        <taxon>Metamycoplasmataceae</taxon>
        <taxon>Mycoplasmopsis</taxon>
    </lineage>
</organism>
<evidence type="ECO:0000259" key="3">
    <source>
        <dbReference type="Pfam" id="PF12850"/>
    </source>
</evidence>
<proteinExistence type="inferred from homology"/>
<reference evidence="4" key="1">
    <citation type="submission" date="2024-01" db="EMBL/GenBank/DDBJ databases">
        <title>Genome sequence of Mycoplasma ciconiae type strain DSM 25251.</title>
        <authorList>
            <person name="Spergser J."/>
        </authorList>
    </citation>
    <scope>NUCLEOTIDE SEQUENCE [LARGE SCALE GENOMIC DNA]</scope>
    <source>
        <strain evidence="4">DSM 25251</strain>
    </source>
</reference>
<dbReference type="NCBIfam" id="TIGR00040">
    <property type="entry name" value="yfcE"/>
    <property type="match status" value="1"/>
</dbReference>
<dbReference type="SUPFAM" id="SSF56300">
    <property type="entry name" value="Metallo-dependent phosphatases"/>
    <property type="match status" value="1"/>
</dbReference>
<name>A0ABU7MLI2_9BACT</name>
<keyword evidence="2" id="KW-0479">Metal-binding</keyword>
<dbReference type="PANTHER" id="PTHR11124">
    <property type="entry name" value="VACUOLAR SORTING PROTEIN VPS29"/>
    <property type="match status" value="1"/>
</dbReference>
<gene>
    <name evidence="4" type="ORF">V2E24_02185</name>
</gene>
<keyword evidence="5" id="KW-1185">Reference proteome</keyword>
<dbReference type="EC" id="3.1.4.-" evidence="2"/>
<comment type="caution">
    <text evidence="4">The sequence shown here is derived from an EMBL/GenBank/DDBJ whole genome shotgun (WGS) entry which is preliminary data.</text>
</comment>
<sequence>MSTKQINKPSYITVLVTSDIHKNSTLAKQVLTKENYDYAINLGDSELSDEWINKNYTYAVAGNCDFYSILKPYLFFDIQGIKIFATHGHLFEIKSDDLLRQLANYNIEKPDLVLFGHSHIRESFEKDNICFVNPGSVSRPRDVINRGSYALIKIQDKKIINIIFKDLFL</sequence>
<dbReference type="Proteomes" id="UP001344817">
    <property type="component" value="Unassembled WGS sequence"/>
</dbReference>
<evidence type="ECO:0000256" key="1">
    <source>
        <dbReference type="ARBA" id="ARBA00008950"/>
    </source>
</evidence>
<dbReference type="Pfam" id="PF12850">
    <property type="entry name" value="Metallophos_2"/>
    <property type="match status" value="1"/>
</dbReference>
<dbReference type="Gene3D" id="3.60.21.10">
    <property type="match status" value="1"/>
</dbReference>
<dbReference type="EMBL" id="JAZDWZ010000006">
    <property type="protein sequence ID" value="MEE3928377.1"/>
    <property type="molecule type" value="Genomic_DNA"/>
</dbReference>
<comment type="similarity">
    <text evidence="1 2">Belongs to the metallophosphoesterase superfamily. YfcE family.</text>
</comment>
<dbReference type="InterPro" id="IPR024654">
    <property type="entry name" value="Calcineurin-like_PHP_lpxH"/>
</dbReference>